<reference evidence="1 2" key="1">
    <citation type="submission" date="2017-04" db="EMBL/GenBank/DDBJ databases">
        <title>Complete genome sequence and characterization of temperature-dependent bacteriophage phiA8-29 infecting Aeromonas.</title>
        <authorList>
            <person name="He Y."/>
            <person name="Yang H."/>
        </authorList>
    </citation>
    <scope>NUCLEOTIDE SEQUENCE [LARGE SCALE GENOMIC DNA]</scope>
</reference>
<accession>A0A1W6DYG5</accession>
<dbReference type="EMBL" id="KY914485">
    <property type="protein sequence ID" value="ARK07964.1"/>
    <property type="molecule type" value="Genomic_DNA"/>
</dbReference>
<protein>
    <submittedName>
        <fullName evidence="1">Uncharacterized protein</fullName>
    </submittedName>
</protein>
<dbReference type="Proteomes" id="UP000221506">
    <property type="component" value="Segment"/>
</dbReference>
<proteinExistence type="predicted"/>
<evidence type="ECO:0000313" key="2">
    <source>
        <dbReference type="Proteomes" id="UP000221506"/>
    </source>
</evidence>
<name>A0A1W6DYG5_9CAUD</name>
<organism evidence="1 2">
    <name type="scientific">Aeromonas phage phiA8-29</name>
    <dbReference type="NCBI Taxonomy" id="1978922"/>
    <lineage>
        <taxon>Viruses</taxon>
        <taxon>Duplodnaviria</taxon>
        <taxon>Heunggongvirae</taxon>
        <taxon>Uroviricota</taxon>
        <taxon>Caudoviricetes</taxon>
        <taxon>Pantevenvirales</taxon>
        <taxon>Ackermannviridae</taxon>
        <taxon>Tedavirus</taxon>
        <taxon>Tedavirus A829</taxon>
    </lineage>
</organism>
<gene>
    <name evidence="1" type="ORF">phiA829_144</name>
</gene>
<keyword evidence="2" id="KW-1185">Reference proteome</keyword>
<sequence>MSMNNSALIDLLREKYMPLIHKCLEGGPPQGEMRWLVNKCGTQFNRIKRHGRKPVTNSLMITIGTPHVLSDNRWCSKFVNTRSGNVYYISFEAEENEF</sequence>
<evidence type="ECO:0000313" key="1">
    <source>
        <dbReference type="EMBL" id="ARK07964.1"/>
    </source>
</evidence>